<sequence>MNNTLARYAIGLLVTLIVLLVVALVGGAFAGAITDESATSTEYWTESEPHDPDATIIELEDYGVEAVEEVVAPDSDDLQLDYEYDNETNEVDYEDHEDVEEGDSVEVRYEFYPEDGDEYVAGDMWTHEDDQDSYETEHEIESVRDVYVMDSGESVEYSQENESTISYDFEAVESGDELAIEYVTEYDVDEHAFSEAVSTVVEHTGTAMVIFGVSILVLPAVAVIVLIVSGFGGMMGRGRGGR</sequence>
<keyword evidence="1" id="KW-0812">Transmembrane</keyword>
<accession>A0A346PMF7</accession>
<keyword evidence="3" id="KW-1185">Reference proteome</keyword>
<protein>
    <submittedName>
        <fullName evidence="2">Uncharacterized protein</fullName>
    </submittedName>
</protein>
<evidence type="ECO:0000313" key="3">
    <source>
        <dbReference type="Proteomes" id="UP000258613"/>
    </source>
</evidence>
<gene>
    <name evidence="2" type="ORF">AArcMg_0680</name>
</gene>
<proteinExistence type="predicted"/>
<keyword evidence="1" id="KW-0472">Membrane</keyword>
<organism evidence="2 3">
    <name type="scientific">Natrarchaeobaculum sulfurireducens</name>
    <dbReference type="NCBI Taxonomy" id="2044521"/>
    <lineage>
        <taxon>Archaea</taxon>
        <taxon>Methanobacteriati</taxon>
        <taxon>Methanobacteriota</taxon>
        <taxon>Stenosarchaea group</taxon>
        <taxon>Halobacteria</taxon>
        <taxon>Halobacteriales</taxon>
        <taxon>Natrialbaceae</taxon>
        <taxon>Natrarchaeobaculum</taxon>
    </lineage>
</organism>
<dbReference type="EMBL" id="CP027033">
    <property type="protein sequence ID" value="AXR80702.1"/>
    <property type="molecule type" value="Genomic_DNA"/>
</dbReference>
<dbReference type="KEGG" id="nag:AArcMg_0680"/>
<dbReference type="Proteomes" id="UP000258613">
    <property type="component" value="Chromosome"/>
</dbReference>
<feature type="transmembrane region" description="Helical" evidence="1">
    <location>
        <begin position="208"/>
        <end position="232"/>
    </location>
</feature>
<evidence type="ECO:0000313" key="2">
    <source>
        <dbReference type="EMBL" id="AXR80702.1"/>
    </source>
</evidence>
<keyword evidence="1" id="KW-1133">Transmembrane helix</keyword>
<name>A0A346PMF7_9EURY</name>
<reference evidence="3" key="1">
    <citation type="submission" date="2018-02" db="EMBL/GenBank/DDBJ databases">
        <title>Phenotypic and genomic properties of facultatively anaerobic sulfur-reducing natronoarchaea from hypersaline soda lakes.</title>
        <authorList>
            <person name="Sorokin D.Y."/>
            <person name="Kublanov I.V."/>
            <person name="Roman P."/>
            <person name="Sinninghe Damste J.S."/>
            <person name="Golyshin P.N."/>
            <person name="Rojo D."/>
            <person name="Ciordia S."/>
            <person name="Mena M.D.C."/>
            <person name="Ferrer M."/>
            <person name="Messina E."/>
            <person name="Smedile F."/>
            <person name="La Spada G."/>
            <person name="La Cono V."/>
            <person name="Yakimov M.M."/>
        </authorList>
    </citation>
    <scope>NUCLEOTIDE SEQUENCE [LARGE SCALE GENOMIC DNA]</scope>
    <source>
        <strain evidence="3">AArc-Mg</strain>
    </source>
</reference>
<evidence type="ECO:0000256" key="1">
    <source>
        <dbReference type="SAM" id="Phobius"/>
    </source>
</evidence>
<dbReference type="AlphaFoldDB" id="A0A346PMF7"/>